<keyword evidence="5 10" id="KW-0997">Cell inner membrane</keyword>
<organism evidence="11 12">
    <name type="scientific">Vibrio brasiliensis LMG 20546</name>
    <dbReference type="NCBI Taxonomy" id="945543"/>
    <lineage>
        <taxon>Bacteria</taxon>
        <taxon>Pseudomonadati</taxon>
        <taxon>Pseudomonadota</taxon>
        <taxon>Gammaproteobacteria</taxon>
        <taxon>Vibrionales</taxon>
        <taxon>Vibrionaceae</taxon>
        <taxon>Vibrio</taxon>
        <taxon>Vibrio oreintalis group</taxon>
    </lineage>
</organism>
<evidence type="ECO:0000313" key="12">
    <source>
        <dbReference type="Proteomes" id="UP000004371"/>
    </source>
</evidence>
<feature type="transmembrane region" description="Helical" evidence="10">
    <location>
        <begin position="165"/>
        <end position="182"/>
    </location>
</feature>
<feature type="transmembrane region" description="Helical" evidence="10">
    <location>
        <begin position="295"/>
        <end position="316"/>
    </location>
</feature>
<feature type="transmembrane region" description="Helical" evidence="10">
    <location>
        <begin position="29"/>
        <end position="50"/>
    </location>
</feature>
<reference evidence="11 12" key="1">
    <citation type="journal article" date="2012" name="Int. J. Syst. Evol. Microbiol.">
        <title>Vibrio caribbeanicus sp. nov., isolated from the marine sponge Scleritoderma cyanea.</title>
        <authorList>
            <person name="Hoffmann M."/>
            <person name="Monday S.R."/>
            <person name="Allard M.W."/>
            <person name="Strain E.A."/>
            <person name="Whittaker P."/>
            <person name="Naum M."/>
            <person name="McCarthy P.J."/>
            <person name="Lopez J.V."/>
            <person name="Fischer M."/>
            <person name="Brown E.W."/>
        </authorList>
    </citation>
    <scope>NUCLEOTIDE SEQUENCE [LARGE SCALE GENOMIC DNA]</scope>
    <source>
        <strain evidence="11 12">LMG 20546</strain>
    </source>
</reference>
<evidence type="ECO:0000256" key="8">
    <source>
        <dbReference type="ARBA" id="ARBA00022989"/>
    </source>
</evidence>
<keyword evidence="3 10" id="KW-0813">Transport</keyword>
<keyword evidence="12" id="KW-1185">Reference proteome</keyword>
<feature type="transmembrane region" description="Helical" evidence="10">
    <location>
        <begin position="103"/>
        <end position="122"/>
    </location>
</feature>
<protein>
    <recommendedName>
        <fullName evidence="10">Aromatic amino acid permease</fullName>
    </recommendedName>
</protein>
<dbReference type="PANTHER" id="PTHR46997:SF1">
    <property type="entry name" value="LOW AFFINITY TRYPTOPHAN PERMEASE-RELATED"/>
    <property type="match status" value="1"/>
</dbReference>
<name>E8LTK0_9VIBR</name>
<dbReference type="Gene3D" id="1.20.1740.10">
    <property type="entry name" value="Amino acid/polyamine transporter I"/>
    <property type="match status" value="1"/>
</dbReference>
<dbReference type="Pfam" id="PF03222">
    <property type="entry name" value="Trp_Tyr_perm"/>
    <property type="match status" value="1"/>
</dbReference>
<keyword evidence="7 10" id="KW-0029">Amino-acid transport</keyword>
<evidence type="ECO:0000256" key="2">
    <source>
        <dbReference type="ARBA" id="ARBA00005452"/>
    </source>
</evidence>
<sequence length="431" mass="46219">MDTKGNISTTDTDIPHLLNQSKTFATPRVIEGASMIACICIGAGMLGLPSAGAGAWTLWSILLLGIAMVAMSASGCCILEVLQTYDKRVSIASITKDLLGLKVAFVTNLAVYFVGGALLYAYTTSSGLMIEEFTGLDSRWASILFVAICSISVWHSSILVSRISVLLIVFVVISFCLIAGGLVFEVEISTLLELDLPIPEQALYSLSLFPIALASFGYHHNVSTVRDIYQNEHKAQSAIIGGTMIAFIMYVLWLVAVFGNVPRDSFVGIIQQGGNVNILLSELTNYVQSPIMNNVVTAFTASAILSSFICVGMGVFDYLADLFKFDDSKQGRAKSLAVTFLPPLFASLAIPFGFLAALNVAASAAAFWACIIPALLVVKARSKRKTQGQIETRYKVPGGNLTLSGILIFGSVVIFIHVSSFTTLIPQFGIY</sequence>
<comment type="similarity">
    <text evidence="2 10">Belongs to the amino acid/polyamine transporter 2 family. Mtr/TnaB/TyrP permease subfamily.</text>
</comment>
<evidence type="ECO:0000256" key="5">
    <source>
        <dbReference type="ARBA" id="ARBA00022519"/>
    </source>
</evidence>
<keyword evidence="4 10" id="KW-1003">Cell membrane</keyword>
<dbReference type="InterPro" id="IPR013059">
    <property type="entry name" value="Trp_tyr_transpt"/>
</dbReference>
<evidence type="ECO:0000256" key="1">
    <source>
        <dbReference type="ARBA" id="ARBA00004429"/>
    </source>
</evidence>
<dbReference type="PANTHER" id="PTHR46997">
    <property type="entry name" value="LOW AFFINITY TRYPTOPHAN PERMEASE-RELATED"/>
    <property type="match status" value="1"/>
</dbReference>
<proteinExistence type="inferred from homology"/>
<feature type="transmembrane region" description="Helical" evidence="10">
    <location>
        <begin position="142"/>
        <end position="160"/>
    </location>
</feature>
<dbReference type="Proteomes" id="UP000004371">
    <property type="component" value="Unassembled WGS sequence"/>
</dbReference>
<dbReference type="NCBIfam" id="TIGR00837">
    <property type="entry name" value="araaP"/>
    <property type="match status" value="1"/>
</dbReference>
<evidence type="ECO:0000256" key="9">
    <source>
        <dbReference type="ARBA" id="ARBA00023136"/>
    </source>
</evidence>
<keyword evidence="8 10" id="KW-1133">Transmembrane helix</keyword>
<keyword evidence="6 10" id="KW-0812">Transmembrane</keyword>
<dbReference type="PRINTS" id="PR00166">
    <property type="entry name" value="AROAAPRMEASE"/>
</dbReference>
<keyword evidence="9 10" id="KW-0472">Membrane</keyword>
<dbReference type="RefSeq" id="WP_006879151.1">
    <property type="nucleotide sequence ID" value="NZ_AEVS01000052.1"/>
</dbReference>
<feature type="transmembrane region" description="Helical" evidence="10">
    <location>
        <begin position="56"/>
        <end position="82"/>
    </location>
</feature>
<evidence type="ECO:0000256" key="6">
    <source>
        <dbReference type="ARBA" id="ARBA00022692"/>
    </source>
</evidence>
<dbReference type="eggNOG" id="COG0814">
    <property type="taxonomic scope" value="Bacteria"/>
</dbReference>
<feature type="transmembrane region" description="Helical" evidence="10">
    <location>
        <begin position="238"/>
        <end position="258"/>
    </location>
</feature>
<comment type="function">
    <text evidence="10">Involved in transporting aromatic amino acids across the cytoplasmic membrane.</text>
</comment>
<dbReference type="AlphaFoldDB" id="E8LTK0"/>
<comment type="subcellular location">
    <subcellularLocation>
        <location evidence="1 10">Cell inner membrane</location>
        <topology evidence="1 10">Multi-pass membrane protein</topology>
    </subcellularLocation>
</comment>
<accession>E8LTK0</accession>
<evidence type="ECO:0000256" key="4">
    <source>
        <dbReference type="ARBA" id="ARBA00022475"/>
    </source>
</evidence>
<feature type="transmembrane region" description="Helical" evidence="10">
    <location>
        <begin position="401"/>
        <end position="425"/>
    </location>
</feature>
<dbReference type="EMBL" id="AEVS01000052">
    <property type="protein sequence ID" value="EGA65959.1"/>
    <property type="molecule type" value="Genomic_DNA"/>
</dbReference>
<evidence type="ECO:0000256" key="3">
    <source>
        <dbReference type="ARBA" id="ARBA00022448"/>
    </source>
</evidence>
<evidence type="ECO:0000256" key="7">
    <source>
        <dbReference type="ARBA" id="ARBA00022970"/>
    </source>
</evidence>
<evidence type="ECO:0000256" key="10">
    <source>
        <dbReference type="RuleBase" id="RU367149"/>
    </source>
</evidence>
<feature type="transmembrane region" description="Helical" evidence="10">
    <location>
        <begin position="336"/>
        <end position="354"/>
    </location>
</feature>
<dbReference type="STRING" id="945543.VIBR0546_04032"/>
<comment type="caution">
    <text evidence="11">The sequence shown here is derived from an EMBL/GenBank/DDBJ whole genome shotgun (WGS) entry which is preliminary data.</text>
</comment>
<dbReference type="GO" id="GO:0015173">
    <property type="term" value="F:aromatic amino acid transmembrane transporter activity"/>
    <property type="evidence" value="ECO:0007669"/>
    <property type="project" value="UniProtKB-UniRule"/>
</dbReference>
<dbReference type="GO" id="GO:0003333">
    <property type="term" value="P:amino acid transmembrane transport"/>
    <property type="evidence" value="ECO:0007669"/>
    <property type="project" value="InterPro"/>
</dbReference>
<feature type="transmembrane region" description="Helical" evidence="10">
    <location>
        <begin position="360"/>
        <end position="380"/>
    </location>
</feature>
<evidence type="ECO:0000313" key="11">
    <source>
        <dbReference type="EMBL" id="EGA65959.1"/>
    </source>
</evidence>
<feature type="transmembrane region" description="Helical" evidence="10">
    <location>
        <begin position="202"/>
        <end position="218"/>
    </location>
</feature>
<dbReference type="InterPro" id="IPR018227">
    <property type="entry name" value="Amino_acid_transport_2"/>
</dbReference>
<gene>
    <name evidence="11" type="ORF">VIBR0546_04032</name>
</gene>
<dbReference type="GO" id="GO:0005886">
    <property type="term" value="C:plasma membrane"/>
    <property type="evidence" value="ECO:0007669"/>
    <property type="project" value="UniProtKB-SubCell"/>
</dbReference>